<feature type="compositionally biased region" description="Low complexity" evidence="1">
    <location>
        <begin position="389"/>
        <end position="402"/>
    </location>
</feature>
<feature type="compositionally biased region" description="Polar residues" evidence="1">
    <location>
        <begin position="616"/>
        <end position="625"/>
    </location>
</feature>
<feature type="region of interest" description="Disordered" evidence="1">
    <location>
        <begin position="331"/>
        <end position="423"/>
    </location>
</feature>
<protein>
    <recommendedName>
        <fullName evidence="3">Arrestin C-terminal-like domain-containing protein</fullName>
    </recommendedName>
</protein>
<feature type="compositionally biased region" description="Polar residues" evidence="1">
    <location>
        <begin position="524"/>
        <end position="549"/>
    </location>
</feature>
<dbReference type="InterPro" id="IPR014752">
    <property type="entry name" value="Arrestin-like_C"/>
</dbReference>
<dbReference type="EMBL" id="KV922035">
    <property type="protein sequence ID" value="ORE02735.1"/>
    <property type="molecule type" value="Genomic_DNA"/>
</dbReference>
<dbReference type="InterPro" id="IPR014756">
    <property type="entry name" value="Ig_E-set"/>
</dbReference>
<feature type="compositionally biased region" description="Basic and acidic residues" evidence="1">
    <location>
        <begin position="560"/>
        <end position="570"/>
    </location>
</feature>
<organism evidence="2">
    <name type="scientific">Rhizopus microsporus var. microsporus</name>
    <dbReference type="NCBI Taxonomy" id="86635"/>
    <lineage>
        <taxon>Eukaryota</taxon>
        <taxon>Fungi</taxon>
        <taxon>Fungi incertae sedis</taxon>
        <taxon>Mucoromycota</taxon>
        <taxon>Mucoromycotina</taxon>
        <taxon>Mucoromycetes</taxon>
        <taxon>Mucorales</taxon>
        <taxon>Mucorineae</taxon>
        <taxon>Rhizopodaceae</taxon>
        <taxon>Rhizopus</taxon>
    </lineage>
</organism>
<feature type="region of interest" description="Disordered" evidence="1">
    <location>
        <begin position="459"/>
        <end position="625"/>
    </location>
</feature>
<evidence type="ECO:0000256" key="1">
    <source>
        <dbReference type="SAM" id="MobiDB-lite"/>
    </source>
</evidence>
<dbReference type="Proteomes" id="UP000242414">
    <property type="component" value="Unassembled WGS sequence"/>
</dbReference>
<accession>A0A1X0QSH7</accession>
<proteinExistence type="predicted"/>
<evidence type="ECO:0000313" key="2">
    <source>
        <dbReference type="EMBL" id="ORE02735.1"/>
    </source>
</evidence>
<evidence type="ECO:0008006" key="3">
    <source>
        <dbReference type="Google" id="ProtNLM"/>
    </source>
</evidence>
<name>A0A1X0QSH7_RHIZD</name>
<feature type="compositionally biased region" description="Low complexity" evidence="1">
    <location>
        <begin position="571"/>
        <end position="604"/>
    </location>
</feature>
<dbReference type="VEuPathDB" id="FungiDB:BCV72DRAFT_265029"/>
<dbReference type="Gene3D" id="2.60.40.640">
    <property type="match status" value="1"/>
</dbReference>
<gene>
    <name evidence="2" type="ORF">BCV72DRAFT_265029</name>
</gene>
<sequence>MKEGFQSIKIGPFTDHLEFIGLIKSSNPAAGSSLRGTLELSVQKTIKIKSMSLKFKGKSQATYTRPNDLQKFTITAKILPKLKTKIVEKSLTLHHGHHTFPWELDIPNVYPQTYSSDRCDISYYLELKIYLGVGRSVTVEHPITIYRHLVASPQSAALMNTKLYQYTSPDKFHYQIEAPKVICLDQEYFPLSIKYTCFSGSLLSHIRTFIVQTEVHRMRNLTKIEIERKSTADQPSLSKTITHLDPAMINYISTQSDNINDHSLLLKQKVPKIGIICGTESPLVAIYHQLDITFDLGNDKVQTRIPIYVSSLPTTYTKPVLDESFASVKYEMESQPHQKPMSTDILNSPIPEDRPQKRGTRFSIRRSLSDQMLGGKMASDKQKPNFLDPSQSSSSTTTSSSLSPPPLPPPKTAGSTKIPTPIDTGLANQLESIRLAGSDDVNSNAQAYYMGSPLLSQGAMSPSMEPNSGLFPPPRRPRKKTVTTDDSSRSLTSRMPGTNHSFTVDVMKRIPEDMPSIPLPTPPTSGRLSDLSQPHLTAPTHYNVSSPTSPRAPLPKPHQTHFDPTADRIIRSSALSRSSSDNSSLSRRSSTSSCSSCSSSGLRLGHLKPIPYRQSDAVSGSSNSRKYSESVNHYVSAELPPLPSFSLPNSTDLLRQNMTSIPSDYIDLSDDEEEFDILVYRDLVDDDGLSLAM</sequence>
<dbReference type="OrthoDB" id="2333384at2759"/>
<dbReference type="AlphaFoldDB" id="A0A1X0QSH7"/>
<reference evidence="2" key="1">
    <citation type="journal article" date="2016" name="Proc. Natl. Acad. Sci. U.S.A.">
        <title>Lipid metabolic changes in an early divergent fungus govern the establishment of a mutualistic symbiosis with endobacteria.</title>
        <authorList>
            <person name="Lastovetsky O.A."/>
            <person name="Gaspar M.L."/>
            <person name="Mondo S.J."/>
            <person name="LaButti K.M."/>
            <person name="Sandor L."/>
            <person name="Grigoriev I.V."/>
            <person name="Henry S.A."/>
            <person name="Pawlowska T.E."/>
        </authorList>
    </citation>
    <scope>NUCLEOTIDE SEQUENCE [LARGE SCALE GENOMIC DNA]</scope>
    <source>
        <strain evidence="2">ATCC 52814</strain>
    </source>
</reference>
<dbReference type="SUPFAM" id="SSF81296">
    <property type="entry name" value="E set domains"/>
    <property type="match status" value="1"/>
</dbReference>
<feature type="compositionally biased region" description="Polar residues" evidence="1">
    <location>
        <begin position="337"/>
        <end position="346"/>
    </location>
</feature>